<accession>A0A3S0S0C2</accession>
<evidence type="ECO:0008006" key="4">
    <source>
        <dbReference type="Google" id="ProtNLM"/>
    </source>
</evidence>
<name>A0A3S0S0C2_9BACT</name>
<feature type="transmembrane region" description="Helical" evidence="1">
    <location>
        <begin position="57"/>
        <end position="82"/>
    </location>
</feature>
<evidence type="ECO:0000256" key="1">
    <source>
        <dbReference type="SAM" id="Phobius"/>
    </source>
</evidence>
<sequence>MTDWIPARNIPEICDVLQPEPTPLSNDYYADRQQNGIDNGQEERVPPLPDDYKSSNLFLIIFGLFICLFCFPGSVLAMISYFKSFDIQMLYAMGKYDLMEERVAEVRKFRKWAIWTDIIFGSVCTIAFAAFTLYLVFYFIHETSKLD</sequence>
<gene>
    <name evidence="2" type="ORF">EHV08_08735</name>
</gene>
<organism evidence="2 3">
    <name type="scientific">Prevotella koreensis</name>
    <dbReference type="NCBI Taxonomy" id="2490854"/>
    <lineage>
        <taxon>Bacteria</taxon>
        <taxon>Pseudomonadati</taxon>
        <taxon>Bacteroidota</taxon>
        <taxon>Bacteroidia</taxon>
        <taxon>Bacteroidales</taxon>
        <taxon>Prevotellaceae</taxon>
        <taxon>Prevotella</taxon>
    </lineage>
</organism>
<protein>
    <recommendedName>
        <fullName evidence="4">CD225/dispanin family protein</fullName>
    </recommendedName>
</protein>
<reference evidence="2 3" key="1">
    <citation type="submission" date="2018-12" db="EMBL/GenBank/DDBJ databases">
        <title>Genome sequencing of Prevotella sp. KCOM 3155 (= JS262).</title>
        <authorList>
            <person name="Kook J.-K."/>
            <person name="Park S.-N."/>
            <person name="Lim Y.K."/>
        </authorList>
    </citation>
    <scope>NUCLEOTIDE SEQUENCE [LARGE SCALE GENOMIC DNA]</scope>
    <source>
        <strain evidence="2 3">KCOM 3155</strain>
    </source>
</reference>
<evidence type="ECO:0000313" key="3">
    <source>
        <dbReference type="Proteomes" id="UP000278983"/>
    </source>
</evidence>
<keyword evidence="3" id="KW-1185">Reference proteome</keyword>
<evidence type="ECO:0000313" key="2">
    <source>
        <dbReference type="EMBL" id="RUL59833.1"/>
    </source>
</evidence>
<dbReference type="EMBL" id="RYYU01000001">
    <property type="protein sequence ID" value="RUL59833.1"/>
    <property type="molecule type" value="Genomic_DNA"/>
</dbReference>
<keyword evidence="1" id="KW-0812">Transmembrane</keyword>
<keyword evidence="1" id="KW-0472">Membrane</keyword>
<proteinExistence type="predicted"/>
<comment type="caution">
    <text evidence="2">The sequence shown here is derived from an EMBL/GenBank/DDBJ whole genome shotgun (WGS) entry which is preliminary data.</text>
</comment>
<dbReference type="Proteomes" id="UP000278983">
    <property type="component" value="Unassembled WGS sequence"/>
</dbReference>
<dbReference type="RefSeq" id="WP_126678936.1">
    <property type="nucleotide sequence ID" value="NZ_RYYU01000001.1"/>
</dbReference>
<dbReference type="AlphaFoldDB" id="A0A3S0S0C2"/>
<feature type="transmembrane region" description="Helical" evidence="1">
    <location>
        <begin position="112"/>
        <end position="140"/>
    </location>
</feature>
<keyword evidence="1" id="KW-1133">Transmembrane helix</keyword>